<evidence type="ECO:0000256" key="1">
    <source>
        <dbReference type="SAM" id="SignalP"/>
    </source>
</evidence>
<protein>
    <submittedName>
        <fullName evidence="3">S-layer homology domain-containing protein</fullName>
    </submittedName>
</protein>
<dbReference type="Pfam" id="PF00395">
    <property type="entry name" value="SLH"/>
    <property type="match status" value="1"/>
</dbReference>
<name>A0ABS8HQI7_9FIRM</name>
<comment type="caution">
    <text evidence="3">The sequence shown here is derived from an EMBL/GenBank/DDBJ whole genome shotgun (WGS) entry which is preliminary data.</text>
</comment>
<dbReference type="RefSeq" id="WP_229534690.1">
    <property type="nucleotide sequence ID" value="NZ_JAJHJB010000009.1"/>
</dbReference>
<evidence type="ECO:0000313" key="3">
    <source>
        <dbReference type="EMBL" id="MCC5465440.1"/>
    </source>
</evidence>
<proteinExistence type="predicted"/>
<feature type="domain" description="SLH" evidence="2">
    <location>
        <begin position="26"/>
        <end position="89"/>
    </location>
</feature>
<dbReference type="PROSITE" id="PS51272">
    <property type="entry name" value="SLH"/>
    <property type="match status" value="1"/>
</dbReference>
<evidence type="ECO:0000313" key="4">
    <source>
        <dbReference type="Proteomes" id="UP001165492"/>
    </source>
</evidence>
<keyword evidence="4" id="KW-1185">Reference proteome</keyword>
<feature type="signal peptide" evidence="1">
    <location>
        <begin position="1"/>
        <end position="24"/>
    </location>
</feature>
<keyword evidence="1" id="KW-0732">Signal</keyword>
<dbReference type="EMBL" id="JAJHJB010000009">
    <property type="protein sequence ID" value="MCC5465440.1"/>
    <property type="molecule type" value="Genomic_DNA"/>
</dbReference>
<accession>A0ABS8HQI7</accession>
<organism evidence="3 4">
    <name type="scientific">Pelosinus baikalensis</name>
    <dbReference type="NCBI Taxonomy" id="2892015"/>
    <lineage>
        <taxon>Bacteria</taxon>
        <taxon>Bacillati</taxon>
        <taxon>Bacillota</taxon>
        <taxon>Negativicutes</taxon>
        <taxon>Selenomonadales</taxon>
        <taxon>Sporomusaceae</taxon>
        <taxon>Pelosinus</taxon>
    </lineage>
</organism>
<reference evidence="3" key="1">
    <citation type="submission" date="2021-11" db="EMBL/GenBank/DDBJ databases">
        <title>Description of a new species Pelosinus isolated from the bottom sediments of Lake Baikal.</title>
        <authorList>
            <person name="Zakharyuk A."/>
        </authorList>
    </citation>
    <scope>NUCLEOTIDE SEQUENCE</scope>
    <source>
        <strain evidence="3">Bkl1</strain>
    </source>
</reference>
<gene>
    <name evidence="3" type="ORF">LMF89_08710</name>
</gene>
<dbReference type="InterPro" id="IPR051465">
    <property type="entry name" value="Cell_Envelope_Struct_Comp"/>
</dbReference>
<dbReference type="PANTHER" id="PTHR43308">
    <property type="entry name" value="OUTER MEMBRANE PROTEIN ALPHA-RELATED"/>
    <property type="match status" value="1"/>
</dbReference>
<dbReference type="InterPro" id="IPR001119">
    <property type="entry name" value="SLH_dom"/>
</dbReference>
<feature type="chain" id="PRO_5045562337" evidence="1">
    <location>
        <begin position="25"/>
        <end position="425"/>
    </location>
</feature>
<dbReference type="SUPFAM" id="SSF56935">
    <property type="entry name" value="Porins"/>
    <property type="match status" value="1"/>
</dbReference>
<dbReference type="PANTHER" id="PTHR43308:SF1">
    <property type="entry name" value="OUTER MEMBRANE PROTEIN ALPHA"/>
    <property type="match status" value="1"/>
</dbReference>
<evidence type="ECO:0000259" key="2">
    <source>
        <dbReference type="PROSITE" id="PS51272"/>
    </source>
</evidence>
<dbReference type="Proteomes" id="UP001165492">
    <property type="component" value="Unassembled WGS sequence"/>
</dbReference>
<sequence length="425" mass="47703">MKVKKSLSALAITLALGASTTAFAAAADSFNDVPKDHWSYAALDELAKDGIIEGYEDGKFQGNRMMSRYEMATIVAKAMDKVKSGSLGDQALVEKLEKEYGSELDALDKKIEAVNARIDNVKITGFVRTQWDSDKTDGKGYNNDNKRFYLDLEGEMKISNNWKAKFQLEKNAHYTSAFTTDAQGNKHNHSGRDTNEIDKDHSGTISRIWVDGTIANNWYVNIGRKWSGIGYQNMLQGGETDGIQFWHPISKDLMVSGWCFAPTWDGADYTLYGANVFGKIANNLELNVAYGESNKEKWFGDKYGSVDLRTQLTPTVKLTGTYAWTGADEYNTDKAVRLDYKGTNLKNVGSFGAYTRYVNYGAVGDIGHDDEWGSLPSNMKGWILGAKYVPWENVEWETLYSKQKVNVNSTNDDRTLFRTQLDFHF</sequence>